<comment type="caution">
    <text evidence="1">The sequence shown here is derived from an EMBL/GenBank/DDBJ whole genome shotgun (WGS) entry which is preliminary data.</text>
</comment>
<gene>
    <name evidence="1" type="ORF">GCM10010345_84510</name>
</gene>
<evidence type="ECO:0008006" key="3">
    <source>
        <dbReference type="Google" id="ProtNLM"/>
    </source>
</evidence>
<accession>A0ABQ3D986</accession>
<sequence length="80" mass="8102">MCMLGAAAVGWPAARSDVVDGLLTSLVDARSTGVAVASGTAADLVVVQAAFLLRALEALLDGPPAARDADQLIQWVRAGQ</sequence>
<evidence type="ECO:0000313" key="1">
    <source>
        <dbReference type="EMBL" id="GHA67911.1"/>
    </source>
</evidence>
<name>A0ABQ3D986_9ACTN</name>
<dbReference type="EMBL" id="BMVN01000063">
    <property type="protein sequence ID" value="GHA67911.1"/>
    <property type="molecule type" value="Genomic_DNA"/>
</dbReference>
<protein>
    <recommendedName>
        <fullName evidence="3">TetR family transcriptional regulator</fullName>
    </recommendedName>
</protein>
<reference evidence="2" key="1">
    <citation type="journal article" date="2019" name="Int. J. Syst. Evol. Microbiol.">
        <title>The Global Catalogue of Microorganisms (GCM) 10K type strain sequencing project: providing services to taxonomists for standard genome sequencing and annotation.</title>
        <authorList>
            <consortium name="The Broad Institute Genomics Platform"/>
            <consortium name="The Broad Institute Genome Sequencing Center for Infectious Disease"/>
            <person name="Wu L."/>
            <person name="Ma J."/>
        </authorList>
    </citation>
    <scope>NUCLEOTIDE SEQUENCE [LARGE SCALE GENOMIC DNA]</scope>
    <source>
        <strain evidence="2">JCM 4733</strain>
    </source>
</reference>
<organism evidence="1 2">
    <name type="scientific">Streptomyces canarius</name>
    <dbReference type="NCBI Taxonomy" id="285453"/>
    <lineage>
        <taxon>Bacteria</taxon>
        <taxon>Bacillati</taxon>
        <taxon>Actinomycetota</taxon>
        <taxon>Actinomycetes</taxon>
        <taxon>Kitasatosporales</taxon>
        <taxon>Streptomycetaceae</taxon>
        <taxon>Streptomyces</taxon>
    </lineage>
</organism>
<keyword evidence="2" id="KW-1185">Reference proteome</keyword>
<evidence type="ECO:0000313" key="2">
    <source>
        <dbReference type="Proteomes" id="UP000653644"/>
    </source>
</evidence>
<dbReference type="Proteomes" id="UP000653644">
    <property type="component" value="Unassembled WGS sequence"/>
</dbReference>
<proteinExistence type="predicted"/>